<gene>
    <name evidence="1" type="ORF">JT31_11120</name>
</gene>
<protein>
    <submittedName>
        <fullName evidence="1">Uncharacterized protein</fullName>
    </submittedName>
</protein>
<dbReference type="EMBL" id="CP009451">
    <property type="protein sequence ID" value="AIR05149.1"/>
    <property type="molecule type" value="Genomic_DNA"/>
</dbReference>
<evidence type="ECO:0000313" key="1">
    <source>
        <dbReference type="EMBL" id="AIR05149.1"/>
    </source>
</evidence>
<proteinExistence type="predicted"/>
<accession>A0A089Q3T9</accession>
<sequence>MKNPHNPAVDMPSLKLYLLGATCACAGQKRRVAQKIVSEKPVTKKIREGVQRRDDEAAGHAYCRLQGLNPLGCHQETFAVERFMFGSQSWINKVEHFWVIS</sequence>
<organism evidence="1 2">
    <name type="scientific">Cedecea neteri</name>
    <dbReference type="NCBI Taxonomy" id="158822"/>
    <lineage>
        <taxon>Bacteria</taxon>
        <taxon>Pseudomonadati</taxon>
        <taxon>Pseudomonadota</taxon>
        <taxon>Gammaproteobacteria</taxon>
        <taxon>Enterobacterales</taxon>
        <taxon>Enterobacteriaceae</taxon>
        <taxon>Cedecea</taxon>
    </lineage>
</organism>
<name>A0A089Q3T9_9ENTR</name>
<dbReference type="Proteomes" id="UP000029481">
    <property type="component" value="Chromosome"/>
</dbReference>
<keyword evidence="2" id="KW-1185">Reference proteome</keyword>
<evidence type="ECO:0000313" key="2">
    <source>
        <dbReference type="Proteomes" id="UP000029481"/>
    </source>
</evidence>
<reference evidence="1 2" key="1">
    <citation type="submission" date="2014-09" db="EMBL/GenBank/DDBJ databases">
        <title>Cedecea neteri SSMD04 Genome Sequencing.</title>
        <authorList>
            <person name="Tan J.-Y."/>
        </authorList>
    </citation>
    <scope>NUCLEOTIDE SEQUENCE [LARGE SCALE GENOMIC DNA]</scope>
    <source>
        <strain evidence="1 2">SSMD04</strain>
    </source>
</reference>
<dbReference type="KEGG" id="cnt:JT31_11120"/>
<dbReference type="AlphaFoldDB" id="A0A089Q3T9"/>